<dbReference type="AlphaFoldDB" id="A0ABD5IWH7"/>
<dbReference type="RefSeq" id="WP_240371050.1">
    <property type="nucleotide sequence ID" value="NZ_JAHSSG010000002.1"/>
</dbReference>
<comment type="caution">
    <text evidence="1">The sequence shown here is derived from an EMBL/GenBank/DDBJ whole genome shotgun (WGS) entry which is preliminary data.</text>
</comment>
<dbReference type="EMBL" id="JARTLI010000015">
    <property type="protein sequence ID" value="MED5052164.1"/>
    <property type="molecule type" value="Genomic_DNA"/>
</dbReference>
<protein>
    <submittedName>
        <fullName evidence="1">Uncharacterized protein</fullName>
    </submittedName>
</protein>
<organism evidence="1 2">
    <name type="scientific">Anoxybacteroides rupiense</name>
    <dbReference type="NCBI Taxonomy" id="311460"/>
    <lineage>
        <taxon>Bacteria</taxon>
        <taxon>Bacillati</taxon>
        <taxon>Bacillota</taxon>
        <taxon>Bacilli</taxon>
        <taxon>Bacillales</taxon>
        <taxon>Anoxybacillaceae</taxon>
        <taxon>Anoxybacteroides</taxon>
    </lineage>
</organism>
<sequence>MFFVDQTIKFIESAIHDSKTELVSNYLEELSDYEQFNILDIYPYQILDNDKFEQIEIFFDKLTEEDFSRKTEDYLLYNSKLKSFERVIQHLWLINDKFYVFYNNEYNILSTSCDTLAHKIYREEIENIKSLGCDETNLKEVREYSSLVSLVRLAVAERLSLFFILINQKIIIQSNGLSFIIYSDQKLDDIEKIANVEGLYIR</sequence>
<accession>A0ABD5IWH7</accession>
<reference evidence="1 2" key="1">
    <citation type="submission" date="2023-03" db="EMBL/GenBank/DDBJ databases">
        <title>Bacillus Genome Sequencing.</title>
        <authorList>
            <person name="Dunlap C."/>
        </authorList>
    </citation>
    <scope>NUCLEOTIDE SEQUENCE [LARGE SCALE GENOMIC DNA]</scope>
    <source>
        <strain evidence="1 2">NRS-38</strain>
    </source>
</reference>
<evidence type="ECO:0000313" key="2">
    <source>
        <dbReference type="Proteomes" id="UP001339962"/>
    </source>
</evidence>
<proteinExistence type="predicted"/>
<evidence type="ECO:0000313" key="1">
    <source>
        <dbReference type="EMBL" id="MED5052164.1"/>
    </source>
</evidence>
<dbReference type="Proteomes" id="UP001339962">
    <property type="component" value="Unassembled WGS sequence"/>
</dbReference>
<name>A0ABD5IWH7_9BACL</name>
<gene>
    <name evidence="1" type="ORF">P9850_09890</name>
</gene>